<evidence type="ECO:0000313" key="1">
    <source>
        <dbReference type="EMBL" id="GAB1295281.1"/>
    </source>
</evidence>
<evidence type="ECO:0000313" key="2">
    <source>
        <dbReference type="Proteomes" id="UP001623349"/>
    </source>
</evidence>
<organism evidence="1 2">
    <name type="scientific">Apodemus speciosus</name>
    <name type="common">Large Japanese field mouse</name>
    <dbReference type="NCBI Taxonomy" id="105296"/>
    <lineage>
        <taxon>Eukaryota</taxon>
        <taxon>Metazoa</taxon>
        <taxon>Chordata</taxon>
        <taxon>Craniata</taxon>
        <taxon>Vertebrata</taxon>
        <taxon>Euteleostomi</taxon>
        <taxon>Mammalia</taxon>
        <taxon>Eutheria</taxon>
        <taxon>Euarchontoglires</taxon>
        <taxon>Glires</taxon>
        <taxon>Rodentia</taxon>
        <taxon>Myomorpha</taxon>
        <taxon>Muroidea</taxon>
        <taxon>Muridae</taxon>
        <taxon>Murinae</taxon>
        <taxon>Apodemus</taxon>
    </lineage>
</organism>
<name>A0ABQ0F7R8_APOSI</name>
<dbReference type="Gene3D" id="3.40.50.150">
    <property type="entry name" value="Vaccinia Virus protein VP39"/>
    <property type="match status" value="1"/>
</dbReference>
<gene>
    <name evidence="1" type="ORF">APTSU1_001051500</name>
</gene>
<keyword evidence="2" id="KW-1185">Reference proteome</keyword>
<comment type="caution">
    <text evidence="1">The sequence shown here is derived from an EMBL/GenBank/DDBJ whole genome shotgun (WGS) entry which is preliminary data.</text>
</comment>
<sequence length="155" mass="18084">MVEKWGPFDLVYGSTQPPGCSCDRCPGWYMFQFHRILQYARPRQESQPFFWIFMDKLLLTEDDQMTTVRFLQTEAVTLQDVRGRVLQNAVRVWSNIPGLKSKHAVLTPKEEESLQAQVRTRSKLAAPKVDPLVKNCLLPLREKYFKYFSQSSLPL</sequence>
<dbReference type="InterPro" id="IPR029063">
    <property type="entry name" value="SAM-dependent_MTases_sf"/>
</dbReference>
<proteinExistence type="predicted"/>
<dbReference type="EMBL" id="BAAFST010000010">
    <property type="protein sequence ID" value="GAB1295281.1"/>
    <property type="molecule type" value="Genomic_DNA"/>
</dbReference>
<protein>
    <submittedName>
        <fullName evidence="1">DNA (Cytosine-5)-methyltransferase 3-like</fullName>
    </submittedName>
</protein>
<accession>A0ABQ0F7R8</accession>
<reference evidence="1 2" key="1">
    <citation type="submission" date="2024-08" db="EMBL/GenBank/DDBJ databases">
        <title>The draft genome of Apodemus speciosus.</title>
        <authorList>
            <person name="Nabeshima K."/>
            <person name="Suzuki S."/>
            <person name="Onuma M."/>
        </authorList>
    </citation>
    <scope>NUCLEOTIDE SEQUENCE [LARGE SCALE GENOMIC DNA]</scope>
    <source>
        <strain evidence="1">IB14-021</strain>
    </source>
</reference>
<dbReference type="Proteomes" id="UP001623349">
    <property type="component" value="Unassembled WGS sequence"/>
</dbReference>